<dbReference type="SUPFAM" id="SSF51126">
    <property type="entry name" value="Pectin lyase-like"/>
    <property type="match status" value="1"/>
</dbReference>
<evidence type="ECO:0000313" key="3">
    <source>
        <dbReference type="EMBL" id="WPK12596.1"/>
    </source>
</evidence>
<sequence>MTMYNTNSPITREERNNINATWQDILSRFAKIQSDIRFLTGNEEVEELIARINSSIDAANEAATNAENATLEAREATEAANNITTEARVLLGDLTVLQNVLEQMQTSLVEAKNNANEAATNANDATQLAQDATEAANTVTQESITATTNANEATQLAQESADSAAQATANAQAATEDANNAAQAANEKVTEATQLLTALKALKDELQQLQTDVTQIATAAETATINANQATENANTAITAANLATEAANTAATNASTATDTANVATIAATTAANEATSAASIAEQAATNATAATTAASEATTSANEAVTAANLAALSANIAATEANSAKDEVIVKIGEAIVATEDANNAAVRADLAADLIEGWEQKGGWNNTAEYVEHNLVTYNGSTWQAKRANTGVTPVSGDDWLLFAQRGVDGTGAVSSVNGVLPDEQGNVELDLQTGIKIETVSRVIYVGATREFTTIQSAIDSIGDIMSPQTSVVISVDQGVYDENIIIGRTQGGVLDIMCTSSRNRFTLNGCIDIRNTSSRVVLNNMTINFNNNNINKNEAIFIMNSTVVLNGSLIDSFNNNYGILTYSANVALTSVTINNSKYAISANTNSIINAYAVKGTGNITSYQAQTSSVINYAESNEIELTKETGYGGRIIPFNYNPVTTVNGQSPDASGNITIPILEVPTDYVKTINGISPDEDGDVEISAGGAIVEKYSRTIYVGATREFTTLQDAIDSIGDMIDSNVTIFIVLDAGTYTGNTINIGRTQGGAIELQLGGAVIKSSIYVRNTTTEVNIRGGSFLLENGIPTAVYSLNSRVRIMNTEIDCDNNSSSIALYAARKGSMDIAGVRINNGGTAIFANELSSIRATGIIGSNNTLAYRAFTGGSILYDPSNTITTTVLKQESTGGRVTSYVDKGVLTVNDISPDINGNVTIPSGGATVEKVNRTIQVGATRPIKTLQEAIDSIGDIIAPNVTIKIEFSSATYFDANTYIGRTQGGTIEINMFSAIFTGSISVTNTSTKVVFNQGTFTGRVGISVRNAYANLTSVQVNCGSVSNSVGISVSQNARVEVSNVKIDNATYAMYADRISSLYANNVSGAGNTNGYRASVGSTVLYNSANTLTATNLIQELTGGKVTSFS</sequence>
<feature type="region of interest" description="Disordered" evidence="2">
    <location>
        <begin position="154"/>
        <end position="185"/>
    </location>
</feature>
<gene>
    <name evidence="3" type="ORF">R6U77_02550</name>
</gene>
<reference evidence="3 4" key="1">
    <citation type="submission" date="2023-09" db="EMBL/GenBank/DDBJ databases">
        <authorList>
            <person name="Page C.A."/>
            <person name="Perez-Diaz I.M."/>
        </authorList>
    </citation>
    <scope>NUCLEOTIDE SEQUENCE [LARGE SCALE GENOMIC DNA]</scope>
    <source>
        <strain evidence="3 4">Ll15</strain>
    </source>
</reference>
<evidence type="ECO:0000313" key="4">
    <source>
        <dbReference type="Proteomes" id="UP001322664"/>
    </source>
</evidence>
<evidence type="ECO:0000256" key="2">
    <source>
        <dbReference type="SAM" id="MobiDB-lite"/>
    </source>
</evidence>
<dbReference type="Gene3D" id="2.10.10.20">
    <property type="entry name" value="Carbohydrate-binding module superfamily 5/12"/>
    <property type="match status" value="1"/>
</dbReference>
<name>A0ABZ0RZ74_9BACI</name>
<evidence type="ECO:0000256" key="1">
    <source>
        <dbReference type="SAM" id="Coils"/>
    </source>
</evidence>
<dbReference type="RefSeq" id="WP_319837302.1">
    <property type="nucleotide sequence ID" value="NZ_CP137624.1"/>
</dbReference>
<proteinExistence type="predicted"/>
<dbReference type="Gene3D" id="2.160.20.10">
    <property type="entry name" value="Single-stranded right-handed beta-helix, Pectin lyase-like"/>
    <property type="match status" value="1"/>
</dbReference>
<keyword evidence="4" id="KW-1185">Reference proteome</keyword>
<organism evidence="3 4">
    <name type="scientific">Lysinibacillus louembei</name>
    <dbReference type="NCBI Taxonomy" id="1470088"/>
    <lineage>
        <taxon>Bacteria</taxon>
        <taxon>Bacillati</taxon>
        <taxon>Bacillota</taxon>
        <taxon>Bacilli</taxon>
        <taxon>Bacillales</taxon>
        <taxon>Bacillaceae</taxon>
        <taxon>Lysinibacillus</taxon>
    </lineage>
</organism>
<dbReference type="EMBL" id="CP137624">
    <property type="protein sequence ID" value="WPK12596.1"/>
    <property type="molecule type" value="Genomic_DNA"/>
</dbReference>
<dbReference type="CDD" id="cd12215">
    <property type="entry name" value="ChiC_BD"/>
    <property type="match status" value="1"/>
</dbReference>
<dbReference type="InterPro" id="IPR011050">
    <property type="entry name" value="Pectin_lyase_fold/virulence"/>
</dbReference>
<feature type="coiled-coil region" evidence="1">
    <location>
        <begin position="42"/>
        <end position="128"/>
    </location>
</feature>
<dbReference type="InterPro" id="IPR012334">
    <property type="entry name" value="Pectin_lyas_fold"/>
</dbReference>
<protein>
    <submittedName>
        <fullName evidence="3">Uncharacterized protein</fullName>
    </submittedName>
</protein>
<dbReference type="Proteomes" id="UP001322664">
    <property type="component" value="Chromosome"/>
</dbReference>
<feature type="compositionally biased region" description="Low complexity" evidence="2">
    <location>
        <begin position="157"/>
        <end position="185"/>
    </location>
</feature>
<keyword evidence="1" id="KW-0175">Coiled coil</keyword>
<accession>A0ABZ0RZ74</accession>